<organism evidence="1 2">
    <name type="scientific">OM182 bacterium</name>
    <dbReference type="NCBI Taxonomy" id="2510334"/>
    <lineage>
        <taxon>Bacteria</taxon>
        <taxon>Pseudomonadati</taxon>
        <taxon>Pseudomonadota</taxon>
        <taxon>Gammaproteobacteria</taxon>
        <taxon>OMG group</taxon>
        <taxon>OM182 clade</taxon>
    </lineage>
</organism>
<dbReference type="GO" id="GO:0003824">
    <property type="term" value="F:catalytic activity"/>
    <property type="evidence" value="ECO:0007669"/>
    <property type="project" value="UniProtKB-ARBA"/>
</dbReference>
<gene>
    <name evidence="1" type="ORF">EVA68_06405</name>
</gene>
<dbReference type="Gene3D" id="3.30.1490.20">
    <property type="entry name" value="ATP-grasp fold, A domain"/>
    <property type="match status" value="1"/>
</dbReference>
<dbReference type="EMBL" id="SHAG01000027">
    <property type="protein sequence ID" value="RZO75702.1"/>
    <property type="molecule type" value="Genomic_DNA"/>
</dbReference>
<evidence type="ECO:0000313" key="2">
    <source>
        <dbReference type="Proteomes" id="UP000316199"/>
    </source>
</evidence>
<dbReference type="GO" id="GO:0005524">
    <property type="term" value="F:ATP binding"/>
    <property type="evidence" value="ECO:0007669"/>
    <property type="project" value="InterPro"/>
</dbReference>
<accession>A0A520RZQ2</accession>
<dbReference type="SUPFAM" id="SSF56059">
    <property type="entry name" value="Glutathione synthetase ATP-binding domain-like"/>
    <property type="match status" value="1"/>
</dbReference>
<dbReference type="Proteomes" id="UP000316199">
    <property type="component" value="Unassembled WGS sequence"/>
</dbReference>
<dbReference type="AlphaFoldDB" id="A0A520RZQ2"/>
<name>A0A520RZQ2_9GAMM</name>
<evidence type="ECO:0000313" key="1">
    <source>
        <dbReference type="EMBL" id="RZO75702.1"/>
    </source>
</evidence>
<sequence length="43" mass="4498">MTDQFIVALDSSEDSLEVVGGKGRSLAKMTNAGFHVPGGFQVT</sequence>
<reference evidence="1 2" key="1">
    <citation type="submission" date="2019-02" db="EMBL/GenBank/DDBJ databases">
        <title>Prokaryotic population dynamics and viral predation in marine succession experiment using metagenomics: the confinement effect.</title>
        <authorList>
            <person name="Haro-Moreno J.M."/>
            <person name="Rodriguez-Valera F."/>
            <person name="Lopez-Perez M."/>
        </authorList>
    </citation>
    <scope>NUCLEOTIDE SEQUENCE [LARGE SCALE GENOMIC DNA]</scope>
    <source>
        <strain evidence="1">MED-G157</strain>
    </source>
</reference>
<proteinExistence type="predicted"/>
<dbReference type="InterPro" id="IPR013815">
    <property type="entry name" value="ATP_grasp_subdomain_1"/>
</dbReference>
<comment type="caution">
    <text evidence="1">The sequence shown here is derived from an EMBL/GenBank/DDBJ whole genome shotgun (WGS) entry which is preliminary data.</text>
</comment>
<feature type="non-terminal residue" evidence="1">
    <location>
        <position position="43"/>
    </location>
</feature>
<protein>
    <submittedName>
        <fullName evidence="1">Uncharacterized protein</fullName>
    </submittedName>
</protein>